<dbReference type="Gene3D" id="2.30.40.10">
    <property type="entry name" value="Urease, subunit C, domain 1"/>
    <property type="match status" value="1"/>
</dbReference>
<dbReference type="Proteomes" id="UP000286931">
    <property type="component" value="Unassembled WGS sequence"/>
</dbReference>
<dbReference type="GO" id="GO:0016810">
    <property type="term" value="F:hydrolase activity, acting on carbon-nitrogen (but not peptide) bonds"/>
    <property type="evidence" value="ECO:0007669"/>
    <property type="project" value="InterPro"/>
</dbReference>
<dbReference type="SUPFAM" id="SSF50969">
    <property type="entry name" value="YVTN repeat-like/Quinoprotein amine dehydrogenase"/>
    <property type="match status" value="1"/>
</dbReference>
<dbReference type="SUPFAM" id="SSF51338">
    <property type="entry name" value="Composite domain of metallo-dependent hydrolases"/>
    <property type="match status" value="1"/>
</dbReference>
<feature type="region of interest" description="Disordered" evidence="2">
    <location>
        <begin position="542"/>
        <end position="563"/>
    </location>
</feature>
<name>A0A401YME5_9ACTN</name>
<gene>
    <name evidence="5" type="ORF">EHYA_03448</name>
</gene>
<dbReference type="InterPro" id="IPR011044">
    <property type="entry name" value="Quino_amine_DH_bsu"/>
</dbReference>
<evidence type="ECO:0000313" key="5">
    <source>
        <dbReference type="EMBL" id="GCD95765.1"/>
    </source>
</evidence>
<dbReference type="Gene3D" id="3.40.50.10910">
    <property type="entry name" value="Amidohydrolase"/>
    <property type="match status" value="1"/>
</dbReference>
<dbReference type="SUPFAM" id="SSF51556">
    <property type="entry name" value="Metallo-dependent hydrolases"/>
    <property type="match status" value="1"/>
</dbReference>
<keyword evidence="6" id="KW-1185">Reference proteome</keyword>
<feature type="compositionally biased region" description="Polar residues" evidence="2">
    <location>
        <begin position="173"/>
        <end position="184"/>
    </location>
</feature>
<evidence type="ECO:0000313" key="6">
    <source>
        <dbReference type="Proteomes" id="UP000286931"/>
    </source>
</evidence>
<keyword evidence="5" id="KW-0378">Hydrolase</keyword>
<comment type="caution">
    <text evidence="5">The sequence shown here is derived from an EMBL/GenBank/DDBJ whole genome shotgun (WGS) entry which is preliminary data.</text>
</comment>
<evidence type="ECO:0000256" key="2">
    <source>
        <dbReference type="SAM" id="MobiDB-lite"/>
    </source>
</evidence>
<feature type="chain" id="PRO_5038445278" evidence="3">
    <location>
        <begin position="26"/>
        <end position="1030"/>
    </location>
</feature>
<dbReference type="RefSeq" id="WP_126637859.1">
    <property type="nucleotide sequence ID" value="NZ_BIFH01000018.1"/>
</dbReference>
<feature type="region of interest" description="Disordered" evidence="2">
    <location>
        <begin position="165"/>
        <end position="184"/>
    </location>
</feature>
<keyword evidence="3" id="KW-0732">Signal</keyword>
<dbReference type="EMBL" id="BIFH01000018">
    <property type="protein sequence ID" value="GCD95765.1"/>
    <property type="molecule type" value="Genomic_DNA"/>
</dbReference>
<dbReference type="SUPFAM" id="SSF82171">
    <property type="entry name" value="DPP6 N-terminal domain-like"/>
    <property type="match status" value="2"/>
</dbReference>
<feature type="signal peptide" evidence="3">
    <location>
        <begin position="1"/>
        <end position="25"/>
    </location>
</feature>
<dbReference type="Pfam" id="PF01979">
    <property type="entry name" value="Amidohydro_1"/>
    <property type="match status" value="1"/>
</dbReference>
<reference evidence="5 6" key="1">
    <citation type="submission" date="2018-12" db="EMBL/GenBank/DDBJ databases">
        <title>Draft genome sequence of Embleya hyalina NBRC 13850T.</title>
        <authorList>
            <person name="Komaki H."/>
            <person name="Hosoyama A."/>
            <person name="Kimura A."/>
            <person name="Ichikawa N."/>
            <person name="Tamura T."/>
        </authorList>
    </citation>
    <scope>NUCLEOTIDE SEQUENCE [LARGE SCALE GENOMIC DNA]</scope>
    <source>
        <strain evidence="5 6">NBRC 13850</strain>
    </source>
</reference>
<sequence>MNRAGRHRRFLGAAPVCALAVSLIAATTAAGEPRASAPAADTTEVTVTEGTNLAVAAAPGHGPFVLDLQGQLFSLPREGGTATPIADELLDPFRPAMSPDGRRVAVQSFADGMFHIRIVGVDGHGSRQLTFGDHDDLHPAWSPDGTRIAFASDRAGGQDIWTVDTRGGEPRRVTTTPTQEAQPTWSPDGRAIAYVQGNTVESVDLETGSVRTVVPAAGASFVTAPSWSPDGRRIAFVRNDRSGGTLSVAEIETGAIRRVGGYDDVFPFPAQWLSADELAYGANGRVAVSRLGTGTDGSATDDAGAERTVPFSATFRLKRPHYPPKKHDFDSRAPRTVRGIVGPALSPDGRSVVFKALNDLWLSPIGGRPRRLTRDAFYEVDPAWSRDGTRIAYASDKAGTEDLYVLDLTTGRESRVTGLPGTEFAPAWSPDGHTLAFQDEVYRTLTVDTTTGTVTPVLGPALPNVPGRPSWSADGRTLALAVNDAERNRIMLADVASGTTRFVDPAPLGSITTRGDDGPVWSPDGRRLAFTMDGAIHVLPVDPAGNPTGPARRVTRDGGDAPSWSGDSRTLLYLHNGTLRTTTLDAGTAAAADAAEAGGRTRDIPVRLTYTRDRPDTRMVIHAGRLWDGHSPDVRTDVDIVVVGDRIRAVEPHRAHRPGKDWRFVDASALTVTPGLTDMHNHQEMRSKSFGDRQGRLLLSYGITTTRSTGDPAYRALEDRESLDSGARLGPRFFATGEMLEGTRFNWEFARPVRDERQLDLELSRVRALDYDLVKTYERFRVDWQGRVTEQAHRLGIPTTSHYLYPAVGIGVDMKEHLAAPSKWGFGFARESSLGNVYEDVFKLEAAGGMPVSSTLFSSGSLLADDPGIEHDPRVRALYPAQERQALHAKVLCAQGRGPCGFLDGTPEQARRDVGVAKRLIAAGGTVLAGTDAPLDSTAVALHLNLRAMVTYGMTPFQALQSATLLPAKQLGVADDLGSVEPGKLADLVITGGDPSHDIAALADVRMVVKNGEAHTPEDLIRPFADPARP</sequence>
<evidence type="ECO:0000256" key="3">
    <source>
        <dbReference type="SAM" id="SignalP"/>
    </source>
</evidence>
<dbReference type="InterPro" id="IPR011059">
    <property type="entry name" value="Metal-dep_hydrolase_composite"/>
</dbReference>
<evidence type="ECO:0000259" key="4">
    <source>
        <dbReference type="Pfam" id="PF01979"/>
    </source>
</evidence>
<dbReference type="Gene3D" id="2.140.10.30">
    <property type="entry name" value="Dipeptidylpeptidase IV, N-terminal domain"/>
    <property type="match status" value="1"/>
</dbReference>
<dbReference type="Pfam" id="PF26549">
    <property type="entry name" value="Tricorn_N"/>
    <property type="match status" value="1"/>
</dbReference>
<dbReference type="Gene3D" id="3.30.110.90">
    <property type="entry name" value="Amidohydrolase"/>
    <property type="match status" value="1"/>
</dbReference>
<dbReference type="AlphaFoldDB" id="A0A401YME5"/>
<dbReference type="InterPro" id="IPR011659">
    <property type="entry name" value="WD40"/>
</dbReference>
<proteinExistence type="inferred from homology"/>
<dbReference type="OrthoDB" id="9808778at2"/>
<dbReference type="InterPro" id="IPR032466">
    <property type="entry name" value="Metal_Hydrolase"/>
</dbReference>
<dbReference type="Gene3D" id="1.20.58.520">
    <property type="entry name" value="Amidohydrolase"/>
    <property type="match status" value="1"/>
</dbReference>
<dbReference type="InterPro" id="IPR006680">
    <property type="entry name" value="Amidohydro-rel"/>
</dbReference>
<dbReference type="Gene3D" id="2.120.10.30">
    <property type="entry name" value="TolB, C-terminal domain"/>
    <property type="match status" value="2"/>
</dbReference>
<protein>
    <submittedName>
        <fullName evidence="5">Amidohydrolase</fullName>
    </submittedName>
</protein>
<evidence type="ECO:0000256" key="1">
    <source>
        <dbReference type="ARBA" id="ARBA00009820"/>
    </source>
</evidence>
<dbReference type="Pfam" id="PF07676">
    <property type="entry name" value="PD40"/>
    <property type="match status" value="4"/>
</dbReference>
<feature type="domain" description="Amidohydrolase-related" evidence="4">
    <location>
        <begin position="671"/>
        <end position="1013"/>
    </location>
</feature>
<dbReference type="PANTHER" id="PTHR36842:SF1">
    <property type="entry name" value="PROTEIN TOLB"/>
    <property type="match status" value="1"/>
</dbReference>
<comment type="similarity">
    <text evidence="1">Belongs to the TolB family.</text>
</comment>
<accession>A0A401YME5</accession>
<dbReference type="PANTHER" id="PTHR36842">
    <property type="entry name" value="PROTEIN TOLB HOMOLOG"/>
    <property type="match status" value="1"/>
</dbReference>
<dbReference type="InterPro" id="IPR011042">
    <property type="entry name" value="6-blade_b-propeller_TolB-like"/>
</dbReference>
<organism evidence="5 6">
    <name type="scientific">Embleya hyalina</name>
    <dbReference type="NCBI Taxonomy" id="516124"/>
    <lineage>
        <taxon>Bacteria</taxon>
        <taxon>Bacillati</taxon>
        <taxon>Actinomycetota</taxon>
        <taxon>Actinomycetes</taxon>
        <taxon>Kitasatosporales</taxon>
        <taxon>Streptomycetaceae</taxon>
        <taxon>Embleya</taxon>
    </lineage>
</organism>